<dbReference type="SMART" id="SM00471">
    <property type="entry name" value="HDc"/>
    <property type="match status" value="1"/>
</dbReference>
<accession>A0ABW9GYK6</accession>
<keyword evidence="3" id="KW-1185">Reference proteome</keyword>
<dbReference type="Pfam" id="PF01966">
    <property type="entry name" value="HD"/>
    <property type="match status" value="1"/>
</dbReference>
<evidence type="ECO:0000259" key="1">
    <source>
        <dbReference type="SMART" id="SM00471"/>
    </source>
</evidence>
<gene>
    <name evidence="2" type="ORF">ACKQTC_04630</name>
</gene>
<dbReference type="Proteomes" id="UP001631949">
    <property type="component" value="Unassembled WGS sequence"/>
</dbReference>
<dbReference type="CDD" id="cd00077">
    <property type="entry name" value="HDc"/>
    <property type="match status" value="1"/>
</dbReference>
<proteinExistence type="predicted"/>
<sequence length="158" mass="17865">MSYLARLLALESYRQALRALENQEADRIYCKHNLDHFLDVARVTMLICADFDIPADKDVVYLAALMHDLGRLDKGQADHPLASAQLANQWLEAIGFPADRRPEVIRLIEGHGWRGPAAPSNLLEAFSLADSLSRPCYQCPATDSCHWPTDRKNAYPRY</sequence>
<organism evidence="2 3">
    <name type="scientific">Peptococcus simiae</name>
    <dbReference type="NCBI Taxonomy" id="1643805"/>
    <lineage>
        <taxon>Bacteria</taxon>
        <taxon>Bacillati</taxon>
        <taxon>Bacillota</taxon>
        <taxon>Clostridia</taxon>
        <taxon>Eubacteriales</taxon>
        <taxon>Peptococcaceae</taxon>
        <taxon>Peptococcus</taxon>
    </lineage>
</organism>
<feature type="domain" description="HD/PDEase" evidence="1">
    <location>
        <begin position="29"/>
        <end position="144"/>
    </location>
</feature>
<comment type="caution">
    <text evidence="2">The sequence shown here is derived from an EMBL/GenBank/DDBJ whole genome shotgun (WGS) entry which is preliminary data.</text>
</comment>
<dbReference type="Gene3D" id="1.10.3210.10">
    <property type="entry name" value="Hypothetical protein af1432"/>
    <property type="match status" value="1"/>
</dbReference>
<dbReference type="SUPFAM" id="SSF109604">
    <property type="entry name" value="HD-domain/PDEase-like"/>
    <property type="match status" value="1"/>
</dbReference>
<protein>
    <submittedName>
        <fullName evidence="2">HD domain-containing protein</fullName>
    </submittedName>
</protein>
<evidence type="ECO:0000313" key="2">
    <source>
        <dbReference type="EMBL" id="MFM9413648.1"/>
    </source>
</evidence>
<reference evidence="2 3" key="1">
    <citation type="journal article" date="2016" name="Int. J. Syst. Evol. Microbiol.">
        <title>Peptococcus simiae sp. nov., isolated from rhesus macaque faeces and emended description of the genus Peptococcus.</title>
        <authorList>
            <person name="Shkoporov A.N."/>
            <person name="Efimov B.A."/>
            <person name="Kondova I."/>
            <person name="Ouwerling B."/>
            <person name="Chaplin A.V."/>
            <person name="Shcherbakova V.A."/>
            <person name="Langermans J.A.M."/>
        </authorList>
    </citation>
    <scope>NUCLEOTIDE SEQUENCE [LARGE SCALE GENOMIC DNA]</scope>
    <source>
        <strain evidence="2 3">M108</strain>
    </source>
</reference>
<dbReference type="RefSeq" id="WP_408977265.1">
    <property type="nucleotide sequence ID" value="NZ_JBJUVG010000005.1"/>
</dbReference>
<dbReference type="InterPro" id="IPR006674">
    <property type="entry name" value="HD_domain"/>
</dbReference>
<name>A0ABW9GYK6_9FIRM</name>
<dbReference type="EMBL" id="JBJUVG010000005">
    <property type="protein sequence ID" value="MFM9413648.1"/>
    <property type="molecule type" value="Genomic_DNA"/>
</dbReference>
<dbReference type="InterPro" id="IPR003607">
    <property type="entry name" value="HD/PDEase_dom"/>
</dbReference>
<evidence type="ECO:0000313" key="3">
    <source>
        <dbReference type="Proteomes" id="UP001631949"/>
    </source>
</evidence>